<dbReference type="GO" id="GO:0006094">
    <property type="term" value="P:gluconeogenesis"/>
    <property type="evidence" value="ECO:0007669"/>
    <property type="project" value="InterPro"/>
</dbReference>
<dbReference type="InterPro" id="IPR009164">
    <property type="entry name" value="FBPtase_class3"/>
</dbReference>
<gene>
    <name evidence="3" type="primary">fbp</name>
    <name evidence="3" type="ORF">Poly41_24230</name>
</gene>
<name>A0A5C6DS20_9BACT</name>
<dbReference type="Pfam" id="PF06874">
    <property type="entry name" value="FBPase_2"/>
    <property type="match status" value="1"/>
</dbReference>
<organism evidence="3 4">
    <name type="scientific">Novipirellula artificiosorum</name>
    <dbReference type="NCBI Taxonomy" id="2528016"/>
    <lineage>
        <taxon>Bacteria</taxon>
        <taxon>Pseudomonadati</taxon>
        <taxon>Planctomycetota</taxon>
        <taxon>Planctomycetia</taxon>
        <taxon>Pirellulales</taxon>
        <taxon>Pirellulaceae</taxon>
        <taxon>Novipirellula</taxon>
    </lineage>
</organism>
<sequence length="174" mass="20431">MLRVSLRYRRITQIDEGYSIPLTSLEHLAQTVYGDDPAEHFMPPRTGVRPMQLVARMQKAAAVMQFKLEGQMLQRRPEWDMDHRRLLHLIDYDDGSIELDGVQYPLRDTRFPTIDPDKPYQLSPEEELFLKGLRHSFVSSQKLGEQMRWLVSHGAMYFMTWRIDHGNAFLANAR</sequence>
<comment type="caution">
    <text evidence="3">The sequence shown here is derived from an EMBL/GenBank/DDBJ whole genome shotgun (WGS) entry which is preliminary data.</text>
</comment>
<dbReference type="Proteomes" id="UP000319143">
    <property type="component" value="Unassembled WGS sequence"/>
</dbReference>
<keyword evidence="1 3" id="KW-0378">Hydrolase</keyword>
<keyword evidence="2" id="KW-0464">Manganese</keyword>
<dbReference type="AlphaFoldDB" id="A0A5C6DS20"/>
<evidence type="ECO:0000256" key="1">
    <source>
        <dbReference type="ARBA" id="ARBA00022801"/>
    </source>
</evidence>
<evidence type="ECO:0000313" key="4">
    <source>
        <dbReference type="Proteomes" id="UP000319143"/>
    </source>
</evidence>
<dbReference type="EC" id="3.1.3.11" evidence="3"/>
<evidence type="ECO:0000256" key="2">
    <source>
        <dbReference type="ARBA" id="ARBA00023211"/>
    </source>
</evidence>
<dbReference type="EMBL" id="SJPV01000003">
    <property type="protein sequence ID" value="TWU39568.1"/>
    <property type="molecule type" value="Genomic_DNA"/>
</dbReference>
<evidence type="ECO:0000313" key="3">
    <source>
        <dbReference type="EMBL" id="TWU39568.1"/>
    </source>
</evidence>
<accession>A0A5C6DS20</accession>
<protein>
    <submittedName>
        <fullName evidence="3">Fructose-1,6-bisphosphatase class 3</fullName>
        <ecNumber evidence="3">3.1.3.11</ecNumber>
    </submittedName>
</protein>
<proteinExistence type="predicted"/>
<keyword evidence="4" id="KW-1185">Reference proteome</keyword>
<reference evidence="3 4" key="1">
    <citation type="submission" date="2019-02" db="EMBL/GenBank/DDBJ databases">
        <title>Deep-cultivation of Planctomycetes and their phenomic and genomic characterization uncovers novel biology.</title>
        <authorList>
            <person name="Wiegand S."/>
            <person name="Jogler M."/>
            <person name="Boedeker C."/>
            <person name="Pinto D."/>
            <person name="Vollmers J."/>
            <person name="Rivas-Marin E."/>
            <person name="Kohn T."/>
            <person name="Peeters S.H."/>
            <person name="Heuer A."/>
            <person name="Rast P."/>
            <person name="Oberbeckmann S."/>
            <person name="Bunk B."/>
            <person name="Jeske O."/>
            <person name="Meyerdierks A."/>
            <person name="Storesund J.E."/>
            <person name="Kallscheuer N."/>
            <person name="Luecker S."/>
            <person name="Lage O.M."/>
            <person name="Pohl T."/>
            <person name="Merkel B.J."/>
            <person name="Hornburger P."/>
            <person name="Mueller R.-W."/>
            <person name="Bruemmer F."/>
            <person name="Labrenz M."/>
            <person name="Spormann A.M."/>
            <person name="Op Den Camp H."/>
            <person name="Overmann J."/>
            <person name="Amann R."/>
            <person name="Jetten M.S.M."/>
            <person name="Mascher T."/>
            <person name="Medema M.H."/>
            <person name="Devos D.P."/>
            <person name="Kaster A.-K."/>
            <person name="Ovreas L."/>
            <person name="Rohde M."/>
            <person name="Galperin M.Y."/>
            <person name="Jogler C."/>
        </authorList>
    </citation>
    <scope>NUCLEOTIDE SEQUENCE [LARGE SCALE GENOMIC DNA]</scope>
    <source>
        <strain evidence="3 4">Poly41</strain>
    </source>
</reference>
<dbReference type="GO" id="GO:0042132">
    <property type="term" value="F:fructose 1,6-bisphosphate 1-phosphatase activity"/>
    <property type="evidence" value="ECO:0007669"/>
    <property type="project" value="UniProtKB-EC"/>
</dbReference>